<keyword evidence="9" id="KW-0444">Lipid biosynthesis</keyword>
<feature type="transmembrane region" description="Helical" evidence="19">
    <location>
        <begin position="57"/>
        <end position="75"/>
    </location>
</feature>
<keyword evidence="13 19" id="KW-1133">Transmembrane helix</keyword>
<keyword evidence="21" id="KW-1185">Reference proteome</keyword>
<evidence type="ECO:0000256" key="9">
    <source>
        <dbReference type="ARBA" id="ARBA00022516"/>
    </source>
</evidence>
<dbReference type="GO" id="GO:0016024">
    <property type="term" value="P:CDP-diacylglycerol biosynthetic process"/>
    <property type="evidence" value="ECO:0007669"/>
    <property type="project" value="UniProtKB-UniPathway"/>
</dbReference>
<comment type="subcellular location">
    <subcellularLocation>
        <location evidence="2">Cell membrane</location>
        <topology evidence="2">Multi-pass membrane protein</topology>
    </subcellularLocation>
</comment>
<reference evidence="20 21" key="1">
    <citation type="submission" date="2019-02" db="EMBL/GenBank/DDBJ databases">
        <title>Genomic Encyclopedia of Type Strains, Phase IV (KMG-IV): sequencing the most valuable type-strain genomes for metagenomic binning, comparative biology and taxonomic classification.</title>
        <authorList>
            <person name="Goeker M."/>
        </authorList>
    </citation>
    <scope>NUCLEOTIDE SEQUENCE [LARGE SCALE GENOMIC DNA]</scope>
    <source>
        <strain evidence="20 21">K24</strain>
    </source>
</reference>
<dbReference type="EC" id="2.7.7.41" evidence="6 18"/>
<evidence type="ECO:0000256" key="3">
    <source>
        <dbReference type="ARBA" id="ARBA00005119"/>
    </source>
</evidence>
<dbReference type="EMBL" id="SGXC01000002">
    <property type="protein sequence ID" value="RZS80738.1"/>
    <property type="molecule type" value="Genomic_DNA"/>
</dbReference>
<accession>A0A4Q7NCI0</accession>
<comment type="pathway">
    <text evidence="4">Lipid metabolism.</text>
</comment>
<keyword evidence="15 19" id="KW-0472">Membrane</keyword>
<evidence type="ECO:0000256" key="1">
    <source>
        <dbReference type="ARBA" id="ARBA00001698"/>
    </source>
</evidence>
<dbReference type="GO" id="GO:0005886">
    <property type="term" value="C:plasma membrane"/>
    <property type="evidence" value="ECO:0007669"/>
    <property type="project" value="UniProtKB-SubCell"/>
</dbReference>
<dbReference type="OrthoDB" id="9799199at2"/>
<keyword evidence="8" id="KW-1003">Cell membrane</keyword>
<evidence type="ECO:0000256" key="2">
    <source>
        <dbReference type="ARBA" id="ARBA00004651"/>
    </source>
</evidence>
<name>A0A4Q7NCI0_9BURK</name>
<dbReference type="Pfam" id="PF01148">
    <property type="entry name" value="CTP_transf_1"/>
    <property type="match status" value="1"/>
</dbReference>
<feature type="transmembrane region" description="Helical" evidence="19">
    <location>
        <begin position="191"/>
        <end position="214"/>
    </location>
</feature>
<evidence type="ECO:0000256" key="17">
    <source>
        <dbReference type="ARBA" id="ARBA00023264"/>
    </source>
</evidence>
<dbReference type="PANTHER" id="PTHR46382:SF1">
    <property type="entry name" value="PHOSPHATIDATE CYTIDYLYLTRANSFERASE"/>
    <property type="match status" value="1"/>
</dbReference>
<proteinExistence type="inferred from homology"/>
<evidence type="ECO:0000256" key="15">
    <source>
        <dbReference type="ARBA" id="ARBA00023136"/>
    </source>
</evidence>
<sequence>MLGQRVVTAIVLLIVLVAVLAVADPRPFEILMAVFVGCALWEWWRLTLSPRGGTGRAHLPAIAAGVVLGAALIAWRWNSGGADLSAGPAGGFWRGLWIAVSAVWLILLVPMLLRASPDAEPRNPWLTALAPFALLAAWSALTAAFGRGVPFLLTLMAVVWIADISAYFVGRALGRTKLAPHISPGKTREGALGGIACVVAFVLACGFFPGTFGAALVARWGWAGALVLAVVLAALSIAGDLFESLIKRRAGIKDSSSLLPGHGGVLDRIDALIPVLPLAVLLS</sequence>
<keyword evidence="16" id="KW-0594">Phospholipid biosynthesis</keyword>
<comment type="catalytic activity">
    <reaction evidence="1 18">
        <text>a 1,2-diacyl-sn-glycero-3-phosphate + CTP + H(+) = a CDP-1,2-diacyl-sn-glycerol + diphosphate</text>
        <dbReference type="Rhea" id="RHEA:16229"/>
        <dbReference type="ChEBI" id="CHEBI:15378"/>
        <dbReference type="ChEBI" id="CHEBI:33019"/>
        <dbReference type="ChEBI" id="CHEBI:37563"/>
        <dbReference type="ChEBI" id="CHEBI:58332"/>
        <dbReference type="ChEBI" id="CHEBI:58608"/>
        <dbReference type="EC" id="2.7.7.41"/>
    </reaction>
</comment>
<keyword evidence="17" id="KW-1208">Phospholipid metabolism</keyword>
<evidence type="ECO:0000313" key="21">
    <source>
        <dbReference type="Proteomes" id="UP000292445"/>
    </source>
</evidence>
<dbReference type="GO" id="GO:0004605">
    <property type="term" value="F:phosphatidate cytidylyltransferase activity"/>
    <property type="evidence" value="ECO:0007669"/>
    <property type="project" value="UniProtKB-EC"/>
</dbReference>
<evidence type="ECO:0000256" key="19">
    <source>
        <dbReference type="SAM" id="Phobius"/>
    </source>
</evidence>
<feature type="transmembrane region" description="Helical" evidence="19">
    <location>
        <begin position="151"/>
        <end position="170"/>
    </location>
</feature>
<evidence type="ECO:0000256" key="13">
    <source>
        <dbReference type="ARBA" id="ARBA00022989"/>
    </source>
</evidence>
<comment type="pathway">
    <text evidence="3 18">Phospholipid metabolism; CDP-diacylglycerol biosynthesis; CDP-diacylglycerol from sn-glycerol 3-phosphate: step 3/3.</text>
</comment>
<evidence type="ECO:0000256" key="14">
    <source>
        <dbReference type="ARBA" id="ARBA00023098"/>
    </source>
</evidence>
<dbReference type="UniPathway" id="UPA00557">
    <property type="reaction ID" value="UER00614"/>
</dbReference>
<feature type="transmembrane region" description="Helical" evidence="19">
    <location>
        <begin position="95"/>
        <end position="113"/>
    </location>
</feature>
<comment type="caution">
    <text evidence="20">The sequence shown here is derived from an EMBL/GenBank/DDBJ whole genome shotgun (WGS) entry which is preliminary data.</text>
</comment>
<dbReference type="Proteomes" id="UP000292445">
    <property type="component" value="Unassembled WGS sequence"/>
</dbReference>
<evidence type="ECO:0000256" key="10">
    <source>
        <dbReference type="ARBA" id="ARBA00022679"/>
    </source>
</evidence>
<keyword evidence="11 18" id="KW-0812">Transmembrane</keyword>
<keyword evidence="14" id="KW-0443">Lipid metabolism</keyword>
<feature type="transmembrane region" description="Helical" evidence="19">
    <location>
        <begin position="220"/>
        <end position="242"/>
    </location>
</feature>
<evidence type="ECO:0000256" key="16">
    <source>
        <dbReference type="ARBA" id="ARBA00023209"/>
    </source>
</evidence>
<evidence type="ECO:0000256" key="11">
    <source>
        <dbReference type="ARBA" id="ARBA00022692"/>
    </source>
</evidence>
<evidence type="ECO:0000313" key="20">
    <source>
        <dbReference type="EMBL" id="RZS80738.1"/>
    </source>
</evidence>
<feature type="transmembrane region" description="Helical" evidence="19">
    <location>
        <begin position="125"/>
        <end position="145"/>
    </location>
</feature>
<dbReference type="PANTHER" id="PTHR46382">
    <property type="entry name" value="PHOSPHATIDATE CYTIDYLYLTRANSFERASE"/>
    <property type="match status" value="1"/>
</dbReference>
<evidence type="ECO:0000256" key="8">
    <source>
        <dbReference type="ARBA" id="ARBA00022475"/>
    </source>
</evidence>
<feature type="transmembrane region" description="Helical" evidence="19">
    <location>
        <begin position="31"/>
        <end position="48"/>
    </location>
</feature>
<evidence type="ECO:0000256" key="7">
    <source>
        <dbReference type="ARBA" id="ARBA00019373"/>
    </source>
</evidence>
<keyword evidence="10 18" id="KW-0808">Transferase</keyword>
<evidence type="ECO:0000256" key="18">
    <source>
        <dbReference type="RuleBase" id="RU003938"/>
    </source>
</evidence>
<dbReference type="PROSITE" id="PS01315">
    <property type="entry name" value="CDS"/>
    <property type="match status" value="1"/>
</dbReference>
<keyword evidence="12 18" id="KW-0548">Nucleotidyltransferase</keyword>
<comment type="similarity">
    <text evidence="5 18">Belongs to the CDS family.</text>
</comment>
<organism evidence="20 21">
    <name type="scientific">Pigmentiphaga kullae</name>
    <dbReference type="NCBI Taxonomy" id="151784"/>
    <lineage>
        <taxon>Bacteria</taxon>
        <taxon>Pseudomonadati</taxon>
        <taxon>Pseudomonadota</taxon>
        <taxon>Betaproteobacteria</taxon>
        <taxon>Burkholderiales</taxon>
        <taxon>Alcaligenaceae</taxon>
        <taxon>Pigmentiphaga</taxon>
    </lineage>
</organism>
<evidence type="ECO:0000256" key="6">
    <source>
        <dbReference type="ARBA" id="ARBA00012487"/>
    </source>
</evidence>
<dbReference type="InterPro" id="IPR000374">
    <property type="entry name" value="PC_trans"/>
</dbReference>
<dbReference type="RefSeq" id="WP_130358368.1">
    <property type="nucleotide sequence ID" value="NZ_SGXC01000002.1"/>
</dbReference>
<evidence type="ECO:0000256" key="4">
    <source>
        <dbReference type="ARBA" id="ARBA00005189"/>
    </source>
</evidence>
<evidence type="ECO:0000256" key="12">
    <source>
        <dbReference type="ARBA" id="ARBA00022695"/>
    </source>
</evidence>
<protein>
    <recommendedName>
        <fullName evidence="7 18">Phosphatidate cytidylyltransferase</fullName>
        <ecNumber evidence="6 18">2.7.7.41</ecNumber>
    </recommendedName>
</protein>
<dbReference type="AlphaFoldDB" id="A0A4Q7NCI0"/>
<gene>
    <name evidence="20" type="ORF">EV675_3350</name>
</gene>
<evidence type="ECO:0000256" key="5">
    <source>
        <dbReference type="ARBA" id="ARBA00010185"/>
    </source>
</evidence>